<feature type="domain" description="Bacterial Pleckstrin homology" evidence="2">
    <location>
        <begin position="58"/>
        <end position="153"/>
    </location>
</feature>
<dbReference type="Proteomes" id="UP000807825">
    <property type="component" value="Unassembled WGS sequence"/>
</dbReference>
<comment type="caution">
    <text evidence="3">The sequence shown here is derived from an EMBL/GenBank/DDBJ whole genome shotgun (WGS) entry which is preliminary data.</text>
</comment>
<reference evidence="3" key="1">
    <citation type="submission" date="2020-07" db="EMBL/GenBank/DDBJ databases">
        <title>Huge and variable diversity of episymbiotic CPR bacteria and DPANN archaea in groundwater ecosystems.</title>
        <authorList>
            <person name="He C.Y."/>
            <person name="Keren R."/>
            <person name="Whittaker M."/>
            <person name="Farag I.F."/>
            <person name="Doudna J."/>
            <person name="Cate J.H.D."/>
            <person name="Banfield J.F."/>
        </authorList>
    </citation>
    <scope>NUCLEOTIDE SEQUENCE</scope>
    <source>
        <strain evidence="3">NC_groundwater_1664_Pr3_B-0.1um_52_9</strain>
    </source>
</reference>
<keyword evidence="1" id="KW-1133">Transmembrane helix</keyword>
<keyword evidence="1" id="KW-0812">Transmembrane</keyword>
<dbReference type="Pfam" id="PF10882">
    <property type="entry name" value="bPH_5"/>
    <property type="match status" value="1"/>
</dbReference>
<evidence type="ECO:0000313" key="3">
    <source>
        <dbReference type="EMBL" id="MBI5250617.1"/>
    </source>
</evidence>
<evidence type="ECO:0000256" key="1">
    <source>
        <dbReference type="SAM" id="Phobius"/>
    </source>
</evidence>
<proteinExistence type="predicted"/>
<dbReference type="EMBL" id="JACRDE010000369">
    <property type="protein sequence ID" value="MBI5250617.1"/>
    <property type="molecule type" value="Genomic_DNA"/>
</dbReference>
<sequence>MRYETAPMSPVIKVITTIIVALTAVLLAISILRPPVFIPAMLLGLVTLGCYLRAPVAYYVSGAGLTVRFHWGRKTFGKIVKVSRIEGSVGFTLRLWGNGGLFAGTGIFWNRTWGIFRAYVTTSNRSNLLLLETETGNVLISPANPGDFLDRLELQQSG</sequence>
<name>A0A9D6Z4K0_9BACT</name>
<feature type="transmembrane region" description="Helical" evidence="1">
    <location>
        <begin position="38"/>
        <end position="60"/>
    </location>
</feature>
<accession>A0A9D6Z4K0</accession>
<keyword evidence="1" id="KW-0472">Membrane</keyword>
<evidence type="ECO:0000313" key="4">
    <source>
        <dbReference type="Proteomes" id="UP000807825"/>
    </source>
</evidence>
<protein>
    <recommendedName>
        <fullName evidence="2">Bacterial Pleckstrin homology domain-containing protein</fullName>
    </recommendedName>
</protein>
<dbReference type="InterPro" id="IPR027783">
    <property type="entry name" value="Bacterial_PH-related"/>
</dbReference>
<evidence type="ECO:0000259" key="2">
    <source>
        <dbReference type="Pfam" id="PF10882"/>
    </source>
</evidence>
<feature type="transmembrane region" description="Helical" evidence="1">
    <location>
        <begin position="12"/>
        <end position="32"/>
    </location>
</feature>
<gene>
    <name evidence="3" type="ORF">HY912_14095</name>
</gene>
<dbReference type="AlphaFoldDB" id="A0A9D6Z4K0"/>
<organism evidence="3 4">
    <name type="scientific">Desulfomonile tiedjei</name>
    <dbReference type="NCBI Taxonomy" id="2358"/>
    <lineage>
        <taxon>Bacteria</taxon>
        <taxon>Pseudomonadati</taxon>
        <taxon>Thermodesulfobacteriota</taxon>
        <taxon>Desulfomonilia</taxon>
        <taxon>Desulfomonilales</taxon>
        <taxon>Desulfomonilaceae</taxon>
        <taxon>Desulfomonile</taxon>
    </lineage>
</organism>